<dbReference type="Gene3D" id="3.40.50.300">
    <property type="entry name" value="P-loop containing nucleotide triphosphate hydrolases"/>
    <property type="match status" value="1"/>
</dbReference>
<proteinExistence type="inferred from homology"/>
<evidence type="ECO:0000256" key="2">
    <source>
        <dbReference type="ARBA" id="ARBA00022741"/>
    </source>
</evidence>
<dbReference type="GO" id="GO:0016887">
    <property type="term" value="F:ATP hydrolysis activity"/>
    <property type="evidence" value="ECO:0007669"/>
    <property type="project" value="TreeGrafter"/>
</dbReference>
<dbReference type="InterPro" id="IPR001482">
    <property type="entry name" value="T2SS/T4SS_dom"/>
</dbReference>
<dbReference type="InterPro" id="IPR007831">
    <property type="entry name" value="T2SS_GspE_N"/>
</dbReference>
<organism evidence="6 7">
    <name type="scientific">Giesbergeria anulus</name>
    <dbReference type="NCBI Taxonomy" id="180197"/>
    <lineage>
        <taxon>Bacteria</taxon>
        <taxon>Pseudomonadati</taxon>
        <taxon>Pseudomonadota</taxon>
        <taxon>Betaproteobacteria</taxon>
        <taxon>Burkholderiales</taxon>
        <taxon>Comamonadaceae</taxon>
        <taxon>Giesbergeria</taxon>
    </lineage>
</organism>
<feature type="domain" description="Bacterial type II secretion system protein E" evidence="5">
    <location>
        <begin position="612"/>
        <end position="626"/>
    </location>
</feature>
<evidence type="ECO:0000313" key="6">
    <source>
        <dbReference type="EMBL" id="SER57861.1"/>
    </source>
</evidence>
<protein>
    <submittedName>
        <fullName evidence="6">Type II secretory pathway ATPase GspE/PulE or T4P pilus assembly pathway ATPase PilB</fullName>
    </submittedName>
</protein>
<reference evidence="6 7" key="1">
    <citation type="submission" date="2016-10" db="EMBL/GenBank/DDBJ databases">
        <authorList>
            <person name="de Groot N.N."/>
        </authorList>
    </citation>
    <scope>NUCLEOTIDE SEQUENCE [LARGE SCALE GENOMIC DNA]</scope>
    <source>
        <strain evidence="6 7">ATCC 35958</strain>
    </source>
</reference>
<dbReference type="PROSITE" id="PS00662">
    <property type="entry name" value="T2SP_E"/>
    <property type="match status" value="1"/>
</dbReference>
<name>A0A1H9QBH5_9BURK</name>
<evidence type="ECO:0000256" key="3">
    <source>
        <dbReference type="ARBA" id="ARBA00022840"/>
    </source>
</evidence>
<evidence type="ECO:0000259" key="5">
    <source>
        <dbReference type="PROSITE" id="PS00662"/>
    </source>
</evidence>
<dbReference type="GO" id="GO:0005524">
    <property type="term" value="F:ATP binding"/>
    <property type="evidence" value="ECO:0007669"/>
    <property type="project" value="UniProtKB-KW"/>
</dbReference>
<dbReference type="EMBL" id="FOGD01000010">
    <property type="protein sequence ID" value="SER57861.1"/>
    <property type="molecule type" value="Genomic_DNA"/>
</dbReference>
<dbReference type="GO" id="GO:0005886">
    <property type="term" value="C:plasma membrane"/>
    <property type="evidence" value="ECO:0007669"/>
    <property type="project" value="TreeGrafter"/>
</dbReference>
<dbReference type="Pfam" id="PF00437">
    <property type="entry name" value="T2SSE"/>
    <property type="match status" value="1"/>
</dbReference>
<sequence length="818" mass="89520">MPATTAPSTLVSAETIHWPAIPGGGYASVVTTPDGLACQMEAINGQVRRLLLVSASEAGRFFLVQQPPARTTMTLRFAMVRKLWLNTPLQPDTATAGAAQPSRFLLTLRHADLVRGQTVGHVENGMGLFLFQPVGGEGGPLECVFYPREAYQKVRWLDDSAPAVPPAPATANPAPAAPAPKESEPAPPASLSNSAIVDPEQLLVALEQQARMPVVRIGEALTTLGLVTREQLAEVLEKQKTERGAPLGEMLVQSGTISREDLQMALVRKMGYPVVDVSRFQIDAESLKKVPFAMAQRLHVLPLLLRPGLLVVAAEDPSLRSTIDALEFLTQSRVLAALASAAQLAELVEPSYAHAGLNTSGGHASGRPQEQAAPASANELRASLEFDSSQEEETIDNAPQITQTDNSLVRLINTMILDAQKQGVSDIHIETYPTKRKIRIRFRRDGVLAPYMELPHTYRSALVARIKIMCELDISERRKPQDGKINFNKFASGHHLELRVATIPTQAGAEDVVLRLLSSAKAVSLQALNLSPPNQRQLTDAIERPYGMVLCVGPTGSGKTTTLHSVLQHLNTPERKIWTAEDPVEITNPDLRQVQVNPKIDWTFAKALRSFLRADPDIIMVGEIRDQETAQIAIEASLTGHMVLSTLHTNSAAETVIRLLDMGMDPFNFADSLLAVLAQRLARQWCQQCKRTEVADEDYIQALLHEYLRSFTPALCPEPQALREDWVRQYGKGGQLLRTHAPGCAHCHHTGLRGRLGLHELLVVGPEVRQCIQQHARPEEIVQAAMAHSHFRTLRQDGIDKVLAGLTSLEEVRANCNG</sequence>
<dbReference type="CDD" id="cd01129">
    <property type="entry name" value="PulE-GspE-like"/>
    <property type="match status" value="1"/>
</dbReference>
<feature type="region of interest" description="Disordered" evidence="4">
    <location>
        <begin position="358"/>
        <end position="379"/>
    </location>
</feature>
<evidence type="ECO:0000313" key="7">
    <source>
        <dbReference type="Proteomes" id="UP000199766"/>
    </source>
</evidence>
<evidence type="ECO:0000256" key="1">
    <source>
        <dbReference type="ARBA" id="ARBA00006611"/>
    </source>
</evidence>
<dbReference type="InterPro" id="IPR037257">
    <property type="entry name" value="T2SS_E_N_sf"/>
</dbReference>
<dbReference type="Pfam" id="PF05157">
    <property type="entry name" value="MshEN"/>
    <property type="match status" value="1"/>
</dbReference>
<dbReference type="PANTHER" id="PTHR30258">
    <property type="entry name" value="TYPE II SECRETION SYSTEM PROTEIN GSPE-RELATED"/>
    <property type="match status" value="1"/>
</dbReference>
<keyword evidence="7" id="KW-1185">Reference proteome</keyword>
<dbReference type="Gene3D" id="3.30.300.160">
    <property type="entry name" value="Type II secretion system, protein E, N-terminal domain"/>
    <property type="match status" value="1"/>
</dbReference>
<dbReference type="Proteomes" id="UP000199766">
    <property type="component" value="Unassembled WGS sequence"/>
</dbReference>
<dbReference type="STRING" id="180197.SAMN02982919_02620"/>
<feature type="region of interest" description="Disordered" evidence="4">
    <location>
        <begin position="162"/>
        <end position="193"/>
    </location>
</feature>
<accession>A0A1H9QBH5</accession>
<comment type="similarity">
    <text evidence="1">Belongs to the GSP E family.</text>
</comment>
<keyword evidence="3" id="KW-0067">ATP-binding</keyword>
<dbReference type="SUPFAM" id="SSF52540">
    <property type="entry name" value="P-loop containing nucleoside triphosphate hydrolases"/>
    <property type="match status" value="1"/>
</dbReference>
<dbReference type="PANTHER" id="PTHR30258:SF1">
    <property type="entry name" value="PROTEIN TRANSPORT PROTEIN HOFB HOMOLOG"/>
    <property type="match status" value="1"/>
</dbReference>
<dbReference type="Gene3D" id="3.30.450.90">
    <property type="match status" value="1"/>
</dbReference>
<keyword evidence="2" id="KW-0547">Nucleotide-binding</keyword>
<dbReference type="InterPro" id="IPR027417">
    <property type="entry name" value="P-loop_NTPase"/>
</dbReference>
<dbReference type="RefSeq" id="WP_245751448.1">
    <property type="nucleotide sequence ID" value="NZ_FOGD01000010.1"/>
</dbReference>
<evidence type="ECO:0000256" key="4">
    <source>
        <dbReference type="SAM" id="MobiDB-lite"/>
    </source>
</evidence>
<dbReference type="AlphaFoldDB" id="A0A1H9QBH5"/>
<gene>
    <name evidence="6" type="ORF">SAMN02982919_02620</name>
</gene>
<dbReference type="SUPFAM" id="SSF160246">
    <property type="entry name" value="EspE N-terminal domain-like"/>
    <property type="match status" value="1"/>
</dbReference>